<evidence type="ECO:0000256" key="2">
    <source>
        <dbReference type="ARBA" id="ARBA00002803"/>
    </source>
</evidence>
<dbReference type="PROSITE" id="PS51177">
    <property type="entry name" value="LUMAZINE_BIND"/>
    <property type="match status" value="2"/>
</dbReference>
<evidence type="ECO:0000256" key="5">
    <source>
        <dbReference type="ARBA" id="ARBA00012827"/>
    </source>
</evidence>
<comment type="subunit">
    <text evidence="4">Homotrimer.</text>
</comment>
<dbReference type="Pfam" id="PF00677">
    <property type="entry name" value="Lum_binding"/>
    <property type="match status" value="2"/>
</dbReference>
<protein>
    <recommendedName>
        <fullName evidence="6 10">Riboflavin synthase</fullName>
        <ecNumber evidence="5 10">2.5.1.9</ecNumber>
    </recommendedName>
</protein>
<feature type="domain" description="Lumazine-binding" evidence="12">
    <location>
        <begin position="98"/>
        <end position="198"/>
    </location>
</feature>
<keyword evidence="7" id="KW-0686">Riboflavin biosynthesis</keyword>
<keyword evidence="8" id="KW-0808">Transferase</keyword>
<dbReference type="NCBIfam" id="NF006767">
    <property type="entry name" value="PRK09289.1"/>
    <property type="match status" value="1"/>
</dbReference>
<dbReference type="InterPro" id="IPR017938">
    <property type="entry name" value="Riboflavin_synthase-like_b-brl"/>
</dbReference>
<evidence type="ECO:0000256" key="4">
    <source>
        <dbReference type="ARBA" id="ARBA00011233"/>
    </source>
</evidence>
<dbReference type="FunFam" id="2.40.30.20:FF:000004">
    <property type="entry name" value="Riboflavin synthase, alpha subunit"/>
    <property type="match status" value="1"/>
</dbReference>
<name>A0A1I1E0E6_9GAMM</name>
<dbReference type="InterPro" id="IPR026017">
    <property type="entry name" value="Lumazine-bd_dom"/>
</dbReference>
<reference evidence="13 14" key="1">
    <citation type="submission" date="2016-10" db="EMBL/GenBank/DDBJ databases">
        <authorList>
            <person name="de Groot N.N."/>
        </authorList>
    </citation>
    <scope>NUCLEOTIDE SEQUENCE [LARGE SCALE GENOMIC DNA]</scope>
    <source>
        <strain evidence="13 14">DSM 6059</strain>
    </source>
</reference>
<dbReference type="SUPFAM" id="SSF63380">
    <property type="entry name" value="Riboflavin synthase domain-like"/>
    <property type="match status" value="2"/>
</dbReference>
<dbReference type="Proteomes" id="UP000198862">
    <property type="component" value="Unassembled WGS sequence"/>
</dbReference>
<dbReference type="FunFam" id="2.40.30.20:FF:000003">
    <property type="entry name" value="Riboflavin synthase, alpha subunit"/>
    <property type="match status" value="1"/>
</dbReference>
<evidence type="ECO:0000256" key="1">
    <source>
        <dbReference type="ARBA" id="ARBA00000968"/>
    </source>
</evidence>
<dbReference type="NCBIfam" id="TIGR00187">
    <property type="entry name" value="ribE"/>
    <property type="match status" value="1"/>
</dbReference>
<feature type="repeat" description="Lumazine-binding" evidence="11">
    <location>
        <begin position="1"/>
        <end position="97"/>
    </location>
</feature>
<dbReference type="EC" id="2.5.1.9" evidence="5 10"/>
<accession>A0A1I1E0E6</accession>
<dbReference type="STRING" id="1123010.SAMN02745724_00153"/>
<evidence type="ECO:0000256" key="10">
    <source>
        <dbReference type="NCBIfam" id="TIGR00187"/>
    </source>
</evidence>
<evidence type="ECO:0000256" key="8">
    <source>
        <dbReference type="ARBA" id="ARBA00022679"/>
    </source>
</evidence>
<gene>
    <name evidence="13" type="ORF">SAMN02745724_00153</name>
</gene>
<evidence type="ECO:0000256" key="11">
    <source>
        <dbReference type="PROSITE-ProRule" id="PRU00524"/>
    </source>
</evidence>
<feature type="domain" description="Lumazine-binding" evidence="12">
    <location>
        <begin position="1"/>
        <end position="97"/>
    </location>
</feature>
<keyword evidence="9" id="KW-0677">Repeat</keyword>
<dbReference type="RefSeq" id="WP_091978848.1">
    <property type="nucleotide sequence ID" value="NZ_FOLO01000001.1"/>
</dbReference>
<evidence type="ECO:0000313" key="14">
    <source>
        <dbReference type="Proteomes" id="UP000198862"/>
    </source>
</evidence>
<dbReference type="CDD" id="cd00402">
    <property type="entry name" value="Riboflavin_synthase_like"/>
    <property type="match status" value="1"/>
</dbReference>
<evidence type="ECO:0000256" key="9">
    <source>
        <dbReference type="ARBA" id="ARBA00022737"/>
    </source>
</evidence>
<dbReference type="Gene3D" id="2.40.30.20">
    <property type="match status" value="2"/>
</dbReference>
<evidence type="ECO:0000259" key="12">
    <source>
        <dbReference type="PROSITE" id="PS51177"/>
    </source>
</evidence>
<dbReference type="PIRSF" id="PIRSF000498">
    <property type="entry name" value="Riboflavin_syn_A"/>
    <property type="match status" value="1"/>
</dbReference>
<dbReference type="PANTHER" id="PTHR21098">
    <property type="entry name" value="RIBOFLAVIN SYNTHASE ALPHA CHAIN"/>
    <property type="match status" value="1"/>
</dbReference>
<dbReference type="PANTHER" id="PTHR21098:SF12">
    <property type="entry name" value="RIBOFLAVIN SYNTHASE"/>
    <property type="match status" value="1"/>
</dbReference>
<dbReference type="GO" id="GO:0004746">
    <property type="term" value="F:riboflavin synthase activity"/>
    <property type="evidence" value="ECO:0007669"/>
    <property type="project" value="UniProtKB-UniRule"/>
</dbReference>
<feature type="repeat" description="Lumazine-binding" evidence="11">
    <location>
        <begin position="98"/>
        <end position="198"/>
    </location>
</feature>
<keyword evidence="14" id="KW-1185">Reference proteome</keyword>
<dbReference type="EMBL" id="FOLO01000001">
    <property type="protein sequence ID" value="SFB80665.1"/>
    <property type="molecule type" value="Genomic_DNA"/>
</dbReference>
<evidence type="ECO:0000256" key="6">
    <source>
        <dbReference type="ARBA" id="ARBA00013950"/>
    </source>
</evidence>
<evidence type="ECO:0000313" key="13">
    <source>
        <dbReference type="EMBL" id="SFB80665.1"/>
    </source>
</evidence>
<comment type="pathway">
    <text evidence="3">Cofactor biosynthesis; riboflavin biosynthesis; riboflavin from 2-hydroxy-3-oxobutyl phosphate and 5-amino-6-(D-ribitylamino)uracil: step 2/2.</text>
</comment>
<organism evidence="13 14">
    <name type="scientific">Pseudoalteromonas denitrificans DSM 6059</name>
    <dbReference type="NCBI Taxonomy" id="1123010"/>
    <lineage>
        <taxon>Bacteria</taxon>
        <taxon>Pseudomonadati</taxon>
        <taxon>Pseudomonadota</taxon>
        <taxon>Gammaproteobacteria</taxon>
        <taxon>Alteromonadales</taxon>
        <taxon>Pseudoalteromonadaceae</taxon>
        <taxon>Pseudoalteromonas</taxon>
    </lineage>
</organism>
<comment type="catalytic activity">
    <reaction evidence="1">
        <text>2 6,7-dimethyl-8-(1-D-ribityl)lumazine + H(+) = 5-amino-6-(D-ribitylamino)uracil + riboflavin</text>
        <dbReference type="Rhea" id="RHEA:20772"/>
        <dbReference type="ChEBI" id="CHEBI:15378"/>
        <dbReference type="ChEBI" id="CHEBI:15934"/>
        <dbReference type="ChEBI" id="CHEBI:57986"/>
        <dbReference type="ChEBI" id="CHEBI:58201"/>
        <dbReference type="EC" id="2.5.1.9"/>
    </reaction>
</comment>
<dbReference type="NCBIfam" id="NF009566">
    <property type="entry name" value="PRK13020.1"/>
    <property type="match status" value="1"/>
</dbReference>
<sequence>MFTGIIEATGHITALLNKGGDLAVTIYTDSLDLSDVKLGDSIATNGVCLTVVALQQNSFSADVSKETLALTGFVNYKIGQKVNLEKALTPNSRLGGHLVSGHIDGIAKIVAVEQNARAIDYWLSAPTQLLKYIPYKGSVCIDGISLTVNAAPDEETDNRFKLTIVPHTAEQTTIADFEVGTSVNLEVDQLARYLERLILAPKLEQNTPQSVSDNVSLDLLAQAGFIK</sequence>
<evidence type="ECO:0000256" key="3">
    <source>
        <dbReference type="ARBA" id="ARBA00004887"/>
    </source>
</evidence>
<dbReference type="AlphaFoldDB" id="A0A1I1E0E6"/>
<dbReference type="OrthoDB" id="9788537at2"/>
<dbReference type="GO" id="GO:0009231">
    <property type="term" value="P:riboflavin biosynthetic process"/>
    <property type="evidence" value="ECO:0007669"/>
    <property type="project" value="UniProtKB-KW"/>
</dbReference>
<proteinExistence type="predicted"/>
<dbReference type="InterPro" id="IPR023366">
    <property type="entry name" value="ATP_synth_asu-like_sf"/>
</dbReference>
<evidence type="ECO:0000256" key="7">
    <source>
        <dbReference type="ARBA" id="ARBA00022619"/>
    </source>
</evidence>
<comment type="function">
    <text evidence="2">Catalyzes the dismutation of two molecules of 6,7-dimethyl-8-ribityllumazine, resulting in the formation of riboflavin and 5-amino-6-(D-ribitylamino)uracil.</text>
</comment>
<dbReference type="InterPro" id="IPR001783">
    <property type="entry name" value="Lumazine-bd"/>
</dbReference>